<feature type="non-terminal residue" evidence="2">
    <location>
        <position position="269"/>
    </location>
</feature>
<feature type="compositionally biased region" description="Low complexity" evidence="1">
    <location>
        <begin position="162"/>
        <end position="184"/>
    </location>
</feature>
<sequence length="269" mass="29297">DRDPVVALGGAAPPVPGRGVPHRTRPLRRRRGRDAPRRVHGAARGRTGARVLRARARDRGRRRRAQAVPAGDAPAPLQRPRPALPARPSARRDPRRPLRRGAARGPEHGLFQAGRREGTGAPPGQLLPQGRAGDLHRGLGRARPDRPGERRSPGRPGHPPDGHLLSRGSGRGSLLHPRVRAGAARPRHGAGRPRARGRALLQRQPRPRLRAEPLGGPVPADVHRPLRRPLIGADVRLVPADPDDGRRRGDDGRQPRRRPLRHGGHRPPL</sequence>
<feature type="compositionally biased region" description="Basic residues" evidence="1">
    <location>
        <begin position="52"/>
        <end position="65"/>
    </location>
</feature>
<evidence type="ECO:0000256" key="1">
    <source>
        <dbReference type="SAM" id="MobiDB-lite"/>
    </source>
</evidence>
<proteinExistence type="predicted"/>
<keyword evidence="2" id="KW-0560">Oxidoreductase</keyword>
<organism evidence="2">
    <name type="scientific">uncultured Thermomicrobiales bacterium</name>
    <dbReference type="NCBI Taxonomy" id="1645740"/>
    <lineage>
        <taxon>Bacteria</taxon>
        <taxon>Pseudomonadati</taxon>
        <taxon>Thermomicrobiota</taxon>
        <taxon>Thermomicrobia</taxon>
        <taxon>Thermomicrobiales</taxon>
        <taxon>environmental samples</taxon>
    </lineage>
</organism>
<feature type="compositionally biased region" description="Basic and acidic residues" evidence="1">
    <location>
        <begin position="243"/>
        <end position="254"/>
    </location>
</feature>
<feature type="compositionally biased region" description="Basic residues" evidence="1">
    <location>
        <begin position="20"/>
        <end position="43"/>
    </location>
</feature>
<reference evidence="2" key="1">
    <citation type="submission" date="2020-02" db="EMBL/GenBank/DDBJ databases">
        <authorList>
            <person name="Meier V. D."/>
        </authorList>
    </citation>
    <scope>NUCLEOTIDE SEQUENCE</scope>
    <source>
        <strain evidence="2">AVDCRST_MAG49</strain>
    </source>
</reference>
<gene>
    <name evidence="2" type="ORF">AVDCRST_MAG49-2206</name>
</gene>
<dbReference type="EMBL" id="CADCWG010000149">
    <property type="protein sequence ID" value="CAA9557349.1"/>
    <property type="molecule type" value="Genomic_DNA"/>
</dbReference>
<feature type="compositionally biased region" description="Basic residues" evidence="1">
    <location>
        <begin position="185"/>
        <end position="197"/>
    </location>
</feature>
<feature type="compositionally biased region" description="Basic and acidic residues" evidence="1">
    <location>
        <begin position="133"/>
        <end position="152"/>
    </location>
</feature>
<feature type="region of interest" description="Disordered" evidence="1">
    <location>
        <begin position="1"/>
        <end position="269"/>
    </location>
</feature>
<dbReference type="GO" id="GO:0048244">
    <property type="term" value="F:phytanoyl-CoA dioxygenase activity"/>
    <property type="evidence" value="ECO:0007669"/>
    <property type="project" value="UniProtKB-EC"/>
</dbReference>
<dbReference type="AlphaFoldDB" id="A0A6J4UV23"/>
<dbReference type="EC" id="1.14.11.18" evidence="2"/>
<evidence type="ECO:0000313" key="2">
    <source>
        <dbReference type="EMBL" id="CAA9557349.1"/>
    </source>
</evidence>
<feature type="compositionally biased region" description="Low complexity" evidence="1">
    <location>
        <begin position="1"/>
        <end position="12"/>
    </location>
</feature>
<feature type="compositionally biased region" description="Basic residues" evidence="1">
    <location>
        <begin position="255"/>
        <end position="269"/>
    </location>
</feature>
<protein>
    <submittedName>
        <fullName evidence="2">Phytanoyl-CoA dioxygenase, peroxisomal</fullName>
        <ecNumber evidence="2">1.14.11.18</ecNumber>
    </submittedName>
</protein>
<feature type="non-terminal residue" evidence="2">
    <location>
        <position position="1"/>
    </location>
</feature>
<accession>A0A6J4UV23</accession>
<name>A0A6J4UV23_9BACT</name>
<keyword evidence="2" id="KW-0223">Dioxygenase</keyword>